<keyword evidence="2" id="KW-0732">Signal</keyword>
<feature type="chain" id="PRO_5037502194" evidence="2">
    <location>
        <begin position="23"/>
        <end position="118"/>
    </location>
</feature>
<dbReference type="WBParaSite" id="PSAMB.scaffold8135size6575.g31022.t1">
    <property type="protein sequence ID" value="PSAMB.scaffold8135size6575.g31022.t1"/>
    <property type="gene ID" value="PSAMB.scaffold8135size6575.g31022"/>
</dbReference>
<organism evidence="3 4">
    <name type="scientific">Plectus sambesii</name>
    <dbReference type="NCBI Taxonomy" id="2011161"/>
    <lineage>
        <taxon>Eukaryota</taxon>
        <taxon>Metazoa</taxon>
        <taxon>Ecdysozoa</taxon>
        <taxon>Nematoda</taxon>
        <taxon>Chromadorea</taxon>
        <taxon>Plectida</taxon>
        <taxon>Plectina</taxon>
        <taxon>Plectoidea</taxon>
        <taxon>Plectidae</taxon>
        <taxon>Plectus</taxon>
    </lineage>
</organism>
<keyword evidence="3" id="KW-1185">Reference proteome</keyword>
<reference evidence="4" key="1">
    <citation type="submission" date="2022-11" db="UniProtKB">
        <authorList>
            <consortium name="WormBaseParasite"/>
        </authorList>
    </citation>
    <scope>IDENTIFICATION</scope>
</reference>
<feature type="signal peptide" evidence="2">
    <location>
        <begin position="1"/>
        <end position="22"/>
    </location>
</feature>
<accession>A0A914XG46</accession>
<evidence type="ECO:0000313" key="3">
    <source>
        <dbReference type="Proteomes" id="UP000887566"/>
    </source>
</evidence>
<evidence type="ECO:0000313" key="4">
    <source>
        <dbReference type="WBParaSite" id="PSAMB.scaffold8135size6575.g31022.t1"/>
    </source>
</evidence>
<dbReference type="Proteomes" id="UP000887566">
    <property type="component" value="Unplaced"/>
</dbReference>
<evidence type="ECO:0000256" key="2">
    <source>
        <dbReference type="SAM" id="SignalP"/>
    </source>
</evidence>
<feature type="region of interest" description="Disordered" evidence="1">
    <location>
        <begin position="55"/>
        <end position="97"/>
    </location>
</feature>
<proteinExistence type="predicted"/>
<evidence type="ECO:0000256" key="1">
    <source>
        <dbReference type="SAM" id="MobiDB-lite"/>
    </source>
</evidence>
<sequence>MLSSVLLVLTVTLVVTIHSTASMPTLALIGYESEDVSSAIKRIPEIARLRELRSSDAVRSGRPNGPLRFGKRRAGPSGPIRFGKRRTGPSGPLRFGKRWDPIAAEPYYSIQYLPPTTF</sequence>
<name>A0A914XG46_9BILA</name>
<dbReference type="AlphaFoldDB" id="A0A914XG46"/>
<protein>
    <submittedName>
        <fullName evidence="4">Uncharacterized protein</fullName>
    </submittedName>
</protein>